<evidence type="ECO:0000313" key="1">
    <source>
        <dbReference type="EMBL" id="GLK10496.1"/>
    </source>
</evidence>
<accession>A0A9W6MDT7</accession>
<proteinExistence type="predicted"/>
<evidence type="ECO:0000313" key="2">
    <source>
        <dbReference type="Proteomes" id="UP001143474"/>
    </source>
</evidence>
<protein>
    <submittedName>
        <fullName evidence="1">Uncharacterized protein</fullName>
    </submittedName>
</protein>
<dbReference type="AlphaFoldDB" id="A0A9W6MDT7"/>
<dbReference type="EMBL" id="BSEV01000008">
    <property type="protein sequence ID" value="GLK10496.1"/>
    <property type="molecule type" value="Genomic_DNA"/>
</dbReference>
<name>A0A9W6MDT7_9ACTN</name>
<keyword evidence="2" id="KW-1185">Reference proteome</keyword>
<comment type="caution">
    <text evidence="1">The sequence shown here is derived from an EMBL/GenBank/DDBJ whole genome shotgun (WGS) entry which is preliminary data.</text>
</comment>
<gene>
    <name evidence="1" type="ORF">GCM10017600_39020</name>
</gene>
<reference evidence="1" key="2">
    <citation type="submission" date="2023-01" db="EMBL/GenBank/DDBJ databases">
        <authorList>
            <person name="Sun Q."/>
            <person name="Evtushenko L."/>
        </authorList>
    </citation>
    <scope>NUCLEOTIDE SEQUENCE</scope>
    <source>
        <strain evidence="1">VKM Ac-2007</strain>
    </source>
</reference>
<reference evidence="1" key="1">
    <citation type="journal article" date="2014" name="Int. J. Syst. Evol. Microbiol.">
        <title>Complete genome sequence of Corynebacterium casei LMG S-19264T (=DSM 44701T), isolated from a smear-ripened cheese.</title>
        <authorList>
            <consortium name="US DOE Joint Genome Institute (JGI-PGF)"/>
            <person name="Walter F."/>
            <person name="Albersmeier A."/>
            <person name="Kalinowski J."/>
            <person name="Ruckert C."/>
        </authorList>
    </citation>
    <scope>NUCLEOTIDE SEQUENCE</scope>
    <source>
        <strain evidence="1">VKM Ac-2007</strain>
    </source>
</reference>
<sequence>MEQFCGPGFDVLHRGRLAACDDAEQAVQAGGGVHGGHRIGPVEVSWAICRNGPDN</sequence>
<dbReference type="Proteomes" id="UP001143474">
    <property type="component" value="Unassembled WGS sequence"/>
</dbReference>
<organism evidence="1 2">
    <name type="scientific">Streptosporangium carneum</name>
    <dbReference type="NCBI Taxonomy" id="47481"/>
    <lineage>
        <taxon>Bacteria</taxon>
        <taxon>Bacillati</taxon>
        <taxon>Actinomycetota</taxon>
        <taxon>Actinomycetes</taxon>
        <taxon>Streptosporangiales</taxon>
        <taxon>Streptosporangiaceae</taxon>
        <taxon>Streptosporangium</taxon>
    </lineage>
</organism>